<accession>A0A9P1CXN5</accession>
<dbReference type="EMBL" id="CAMXCT020002801">
    <property type="protein sequence ID" value="CAL1153922.1"/>
    <property type="molecule type" value="Genomic_DNA"/>
</dbReference>
<evidence type="ECO:0000256" key="1">
    <source>
        <dbReference type="SAM" id="Phobius"/>
    </source>
</evidence>
<feature type="transmembrane region" description="Helical" evidence="1">
    <location>
        <begin position="12"/>
        <end position="32"/>
    </location>
</feature>
<keyword evidence="4" id="KW-1185">Reference proteome</keyword>
<name>A0A9P1CXN5_9DINO</name>
<reference evidence="2" key="1">
    <citation type="submission" date="2022-10" db="EMBL/GenBank/DDBJ databases">
        <authorList>
            <person name="Chen Y."/>
            <person name="Dougan E. K."/>
            <person name="Chan C."/>
            <person name="Rhodes N."/>
            <person name="Thang M."/>
        </authorList>
    </citation>
    <scope>NUCLEOTIDE SEQUENCE</scope>
</reference>
<reference evidence="3" key="2">
    <citation type="submission" date="2024-04" db="EMBL/GenBank/DDBJ databases">
        <authorList>
            <person name="Chen Y."/>
            <person name="Shah S."/>
            <person name="Dougan E. K."/>
            <person name="Thang M."/>
            <person name="Chan C."/>
        </authorList>
    </citation>
    <scope>NUCLEOTIDE SEQUENCE [LARGE SCALE GENOMIC DNA]</scope>
</reference>
<comment type="caution">
    <text evidence="2">The sequence shown here is derived from an EMBL/GenBank/DDBJ whole genome shotgun (WGS) entry which is preliminary data.</text>
</comment>
<dbReference type="EMBL" id="CAMXCT010002801">
    <property type="protein sequence ID" value="CAI4000547.1"/>
    <property type="molecule type" value="Genomic_DNA"/>
</dbReference>
<gene>
    <name evidence="2" type="ORF">C1SCF055_LOCUS26658</name>
</gene>
<evidence type="ECO:0000313" key="4">
    <source>
        <dbReference type="Proteomes" id="UP001152797"/>
    </source>
</evidence>
<dbReference type="OrthoDB" id="440989at2759"/>
<protein>
    <submittedName>
        <fullName evidence="2">Uncharacterized protein</fullName>
    </submittedName>
</protein>
<evidence type="ECO:0000313" key="3">
    <source>
        <dbReference type="EMBL" id="CAL1153922.1"/>
    </source>
</evidence>
<proteinExistence type="predicted"/>
<keyword evidence="1" id="KW-0812">Transmembrane</keyword>
<organism evidence="2">
    <name type="scientific">Cladocopium goreaui</name>
    <dbReference type="NCBI Taxonomy" id="2562237"/>
    <lineage>
        <taxon>Eukaryota</taxon>
        <taxon>Sar</taxon>
        <taxon>Alveolata</taxon>
        <taxon>Dinophyceae</taxon>
        <taxon>Suessiales</taxon>
        <taxon>Symbiodiniaceae</taxon>
        <taxon>Cladocopium</taxon>
    </lineage>
</organism>
<keyword evidence="1" id="KW-0472">Membrane</keyword>
<sequence length="169" mass="18035">MDADAELQPTLLGQIAELTLLTLFVAVPLLLGCRKSVASWLKESSPFYLEGIQRDSPPGLSLAKLPHTAAYDLGATGILVGSQHLVGIFLCLPEVTRKVSKAKSGCALIRFDVRFCQLQSAALSIGQSWSAALIRHAALLGAAVGLVHVALALYSRKDVREKGWADNIS</sequence>
<keyword evidence="1" id="KW-1133">Transmembrane helix</keyword>
<dbReference type="Proteomes" id="UP001152797">
    <property type="component" value="Unassembled WGS sequence"/>
</dbReference>
<dbReference type="EMBL" id="CAMXCT030002801">
    <property type="protein sequence ID" value="CAL4787859.1"/>
    <property type="molecule type" value="Genomic_DNA"/>
</dbReference>
<evidence type="ECO:0000313" key="2">
    <source>
        <dbReference type="EMBL" id="CAI4000547.1"/>
    </source>
</evidence>
<feature type="transmembrane region" description="Helical" evidence="1">
    <location>
        <begin position="133"/>
        <end position="154"/>
    </location>
</feature>
<dbReference type="AlphaFoldDB" id="A0A9P1CXN5"/>